<gene>
    <name evidence="5" type="ORF">E7512_11005</name>
</gene>
<dbReference type="RefSeq" id="WP_020072111.1">
    <property type="nucleotide sequence ID" value="NZ_SVNY01000005.1"/>
</dbReference>
<dbReference type="GO" id="GO:0003700">
    <property type="term" value="F:DNA-binding transcription factor activity"/>
    <property type="evidence" value="ECO:0007669"/>
    <property type="project" value="InterPro"/>
</dbReference>
<keyword evidence="1" id="KW-0805">Transcription regulation</keyword>
<dbReference type="CDD" id="cd07377">
    <property type="entry name" value="WHTH_GntR"/>
    <property type="match status" value="1"/>
</dbReference>
<dbReference type="AlphaFoldDB" id="A0A928KSW6"/>
<dbReference type="SUPFAM" id="SSF46785">
    <property type="entry name" value="Winged helix' DNA-binding domain"/>
    <property type="match status" value="1"/>
</dbReference>
<proteinExistence type="predicted"/>
<name>A0A928KSW6_9FIRM</name>
<dbReference type="Proteomes" id="UP000754750">
    <property type="component" value="Unassembled WGS sequence"/>
</dbReference>
<feature type="domain" description="HTH gntR-type" evidence="4">
    <location>
        <begin position="10"/>
        <end position="78"/>
    </location>
</feature>
<dbReference type="GO" id="GO:0003677">
    <property type="term" value="F:DNA binding"/>
    <property type="evidence" value="ECO:0007669"/>
    <property type="project" value="UniProtKB-KW"/>
</dbReference>
<accession>A0A928KSW6</accession>
<evidence type="ECO:0000259" key="4">
    <source>
        <dbReference type="PROSITE" id="PS50949"/>
    </source>
</evidence>
<dbReference type="Gene3D" id="1.10.10.10">
    <property type="entry name" value="Winged helix-like DNA-binding domain superfamily/Winged helix DNA-binding domain"/>
    <property type="match status" value="1"/>
</dbReference>
<dbReference type="Pfam" id="PF00392">
    <property type="entry name" value="GntR"/>
    <property type="match status" value="1"/>
</dbReference>
<comment type="caution">
    <text evidence="5">The sequence shown here is derived from an EMBL/GenBank/DDBJ whole genome shotgun (WGS) entry which is preliminary data.</text>
</comment>
<dbReference type="InterPro" id="IPR036388">
    <property type="entry name" value="WH-like_DNA-bd_sf"/>
</dbReference>
<organism evidence="5 6">
    <name type="scientific">Faecalispora sporosphaeroides</name>
    <dbReference type="NCBI Taxonomy" id="1549"/>
    <lineage>
        <taxon>Bacteria</taxon>
        <taxon>Bacillati</taxon>
        <taxon>Bacillota</taxon>
        <taxon>Clostridia</taxon>
        <taxon>Eubacteriales</taxon>
        <taxon>Oscillospiraceae</taxon>
        <taxon>Faecalispora</taxon>
    </lineage>
</organism>
<reference evidence="5" key="1">
    <citation type="submission" date="2019-04" db="EMBL/GenBank/DDBJ databases">
        <title>Evolution of Biomass-Degrading Anaerobic Consortia Revealed by Metagenomics.</title>
        <authorList>
            <person name="Peng X."/>
        </authorList>
    </citation>
    <scope>NUCLEOTIDE SEQUENCE</scope>
    <source>
        <strain evidence="5">SIG551</strain>
    </source>
</reference>
<evidence type="ECO:0000256" key="2">
    <source>
        <dbReference type="ARBA" id="ARBA00023125"/>
    </source>
</evidence>
<dbReference type="PANTHER" id="PTHR38445:SF7">
    <property type="entry name" value="GNTR-FAMILY TRANSCRIPTIONAL REGULATOR"/>
    <property type="match status" value="1"/>
</dbReference>
<evidence type="ECO:0000313" key="5">
    <source>
        <dbReference type="EMBL" id="MBE6834082.1"/>
    </source>
</evidence>
<dbReference type="PANTHER" id="PTHR38445">
    <property type="entry name" value="HTH-TYPE TRANSCRIPTIONAL REPRESSOR YTRA"/>
    <property type="match status" value="1"/>
</dbReference>
<evidence type="ECO:0000256" key="3">
    <source>
        <dbReference type="ARBA" id="ARBA00023163"/>
    </source>
</evidence>
<evidence type="ECO:0000313" key="6">
    <source>
        <dbReference type="Proteomes" id="UP000754750"/>
    </source>
</evidence>
<dbReference type="InterPro" id="IPR000524">
    <property type="entry name" value="Tscrpt_reg_HTH_GntR"/>
</dbReference>
<keyword evidence="2" id="KW-0238">DNA-binding</keyword>
<dbReference type="InterPro" id="IPR036390">
    <property type="entry name" value="WH_DNA-bd_sf"/>
</dbReference>
<protein>
    <submittedName>
        <fullName evidence="5">GntR family transcriptional regulator</fullName>
    </submittedName>
</protein>
<sequence length="125" mass="13776">MFPLDYKSRLPIYEQLNKSISKMAALGALEPNEQLPSVRTLAQDLGINPNTVQKAYQLLEQNGIIYSVPGKGSYISPDLSVLSRQKSRALEKLTEAIANAADCGVTQPEMIQQVENHFNGRGSEQ</sequence>
<dbReference type="EMBL" id="SVNY01000005">
    <property type="protein sequence ID" value="MBE6834082.1"/>
    <property type="molecule type" value="Genomic_DNA"/>
</dbReference>
<dbReference type="SMART" id="SM00345">
    <property type="entry name" value="HTH_GNTR"/>
    <property type="match status" value="1"/>
</dbReference>
<keyword evidence="3" id="KW-0804">Transcription</keyword>
<evidence type="ECO:0000256" key="1">
    <source>
        <dbReference type="ARBA" id="ARBA00023015"/>
    </source>
</evidence>
<dbReference type="PROSITE" id="PS50949">
    <property type="entry name" value="HTH_GNTR"/>
    <property type="match status" value="1"/>
</dbReference>